<feature type="region of interest" description="Disordered" evidence="1">
    <location>
        <begin position="191"/>
        <end position="238"/>
    </location>
</feature>
<dbReference type="EMBL" id="BQNB010020539">
    <property type="protein sequence ID" value="GJT97074.1"/>
    <property type="molecule type" value="Genomic_DNA"/>
</dbReference>
<reference evidence="2" key="1">
    <citation type="journal article" date="2022" name="Int. J. Mol. Sci.">
        <title>Draft Genome of Tanacetum Coccineum: Genomic Comparison of Closely Related Tanacetum-Family Plants.</title>
        <authorList>
            <person name="Yamashiro T."/>
            <person name="Shiraishi A."/>
            <person name="Nakayama K."/>
            <person name="Satake H."/>
        </authorList>
    </citation>
    <scope>NUCLEOTIDE SEQUENCE</scope>
</reference>
<dbReference type="Proteomes" id="UP001151760">
    <property type="component" value="Unassembled WGS sequence"/>
</dbReference>
<keyword evidence="3" id="KW-1185">Reference proteome</keyword>
<sequence length="437" mass="48575">MTFLQVPSKDLKTKPSLDDEILSRPTSMDDEMLPSAAAVDKRANAAAVADAKNALITMLKHIREQVMAALVISISSDSSEESVGSHALRVILFGTIPTSILVISVILEVPIAPVDLIVAPEVGAVSVISPTGVLDLVADSESEPAVQRPERHESLTPSFEFQLAPVVAPPRIFGPFPACRLAWRWVSHHSSNRHSSPYFTSDSSSSGSSSDSLSDSSSVHSSGMDVEVATSDIREDEEEFEVEANVGGTMEIVVDPLATGDISEPTGGDAPDLEGTLYDRSHYMSEVSLDRITEFETAQRQLEVGQLKASRERDLEEFRQVCRDHDDTRRRLRRLESLVERRLGFFRCNVLRWLKVKTKRLVAVSEDMRTGGNGMVEMEMVEMEMVEMEIQMIMIENSHKRTIGTDAAFAMLWRELMKLMAEMYCPRNEIQKMESEL</sequence>
<evidence type="ECO:0000313" key="2">
    <source>
        <dbReference type="EMBL" id="GJT97074.1"/>
    </source>
</evidence>
<accession>A0ABQ5IAB2</accession>
<reference evidence="2" key="2">
    <citation type="submission" date="2022-01" db="EMBL/GenBank/DDBJ databases">
        <authorList>
            <person name="Yamashiro T."/>
            <person name="Shiraishi A."/>
            <person name="Satake H."/>
            <person name="Nakayama K."/>
        </authorList>
    </citation>
    <scope>NUCLEOTIDE SEQUENCE</scope>
</reference>
<name>A0ABQ5IAB2_9ASTR</name>
<protein>
    <submittedName>
        <fullName evidence="2">Uncharacterized protein</fullName>
    </submittedName>
</protein>
<comment type="caution">
    <text evidence="2">The sequence shown here is derived from an EMBL/GenBank/DDBJ whole genome shotgun (WGS) entry which is preliminary data.</text>
</comment>
<proteinExistence type="predicted"/>
<gene>
    <name evidence="2" type="ORF">Tco_1092592</name>
</gene>
<organism evidence="2 3">
    <name type="scientific">Tanacetum coccineum</name>
    <dbReference type="NCBI Taxonomy" id="301880"/>
    <lineage>
        <taxon>Eukaryota</taxon>
        <taxon>Viridiplantae</taxon>
        <taxon>Streptophyta</taxon>
        <taxon>Embryophyta</taxon>
        <taxon>Tracheophyta</taxon>
        <taxon>Spermatophyta</taxon>
        <taxon>Magnoliopsida</taxon>
        <taxon>eudicotyledons</taxon>
        <taxon>Gunneridae</taxon>
        <taxon>Pentapetalae</taxon>
        <taxon>asterids</taxon>
        <taxon>campanulids</taxon>
        <taxon>Asterales</taxon>
        <taxon>Asteraceae</taxon>
        <taxon>Asteroideae</taxon>
        <taxon>Anthemideae</taxon>
        <taxon>Anthemidinae</taxon>
        <taxon>Tanacetum</taxon>
    </lineage>
</organism>
<evidence type="ECO:0000256" key="1">
    <source>
        <dbReference type="SAM" id="MobiDB-lite"/>
    </source>
</evidence>
<evidence type="ECO:0000313" key="3">
    <source>
        <dbReference type="Proteomes" id="UP001151760"/>
    </source>
</evidence>
<feature type="compositionally biased region" description="Low complexity" evidence="1">
    <location>
        <begin position="195"/>
        <end position="222"/>
    </location>
</feature>